<organism evidence="2">
    <name type="scientific">marine metagenome</name>
    <dbReference type="NCBI Taxonomy" id="408172"/>
    <lineage>
        <taxon>unclassified sequences</taxon>
        <taxon>metagenomes</taxon>
        <taxon>ecological metagenomes</taxon>
    </lineage>
</organism>
<feature type="non-terminal residue" evidence="2">
    <location>
        <position position="1"/>
    </location>
</feature>
<reference evidence="2" key="1">
    <citation type="submission" date="2018-05" db="EMBL/GenBank/DDBJ databases">
        <authorList>
            <person name="Lanie J.A."/>
            <person name="Ng W.-L."/>
            <person name="Kazmierczak K.M."/>
            <person name="Andrzejewski T.M."/>
            <person name="Davidsen T.M."/>
            <person name="Wayne K.J."/>
            <person name="Tettelin H."/>
            <person name="Glass J.I."/>
            <person name="Rusch D."/>
            <person name="Podicherti R."/>
            <person name="Tsui H.-C.T."/>
            <person name="Winkler M.E."/>
        </authorList>
    </citation>
    <scope>NUCLEOTIDE SEQUENCE</scope>
</reference>
<evidence type="ECO:0000256" key="1">
    <source>
        <dbReference type="SAM" id="MobiDB-lite"/>
    </source>
</evidence>
<sequence>VADQQHRSGCRPVLLQPPGALLPEGPVAHGQCLVDQQDLGRKGSGDREVEPGPHARRVGLHR</sequence>
<proteinExistence type="predicted"/>
<dbReference type="AlphaFoldDB" id="A0A381U305"/>
<evidence type="ECO:0000313" key="2">
    <source>
        <dbReference type="EMBL" id="SVA22141.1"/>
    </source>
</evidence>
<name>A0A381U305_9ZZZZ</name>
<feature type="region of interest" description="Disordered" evidence="1">
    <location>
        <begin position="38"/>
        <end position="62"/>
    </location>
</feature>
<gene>
    <name evidence="2" type="ORF">METZ01_LOCUS74995</name>
</gene>
<protein>
    <submittedName>
        <fullName evidence="2">Uncharacterized protein</fullName>
    </submittedName>
</protein>
<accession>A0A381U305</accession>
<feature type="compositionally biased region" description="Basic and acidic residues" evidence="1">
    <location>
        <begin position="38"/>
        <end position="53"/>
    </location>
</feature>
<dbReference type="EMBL" id="UINC01005569">
    <property type="protein sequence ID" value="SVA22141.1"/>
    <property type="molecule type" value="Genomic_DNA"/>
</dbReference>